<dbReference type="Gene3D" id="1.25.40.620">
    <property type="match status" value="1"/>
</dbReference>
<organism evidence="2 3">
    <name type="scientific">Tolypothrix bouteillei VB521301</name>
    <dbReference type="NCBI Taxonomy" id="1479485"/>
    <lineage>
        <taxon>Bacteria</taxon>
        <taxon>Bacillati</taxon>
        <taxon>Cyanobacteriota</taxon>
        <taxon>Cyanophyceae</taxon>
        <taxon>Nostocales</taxon>
        <taxon>Tolypothrichaceae</taxon>
        <taxon>Tolypothrix</taxon>
    </lineage>
</organism>
<dbReference type="CDD" id="cd16383">
    <property type="entry name" value="GUN4"/>
    <property type="match status" value="1"/>
</dbReference>
<dbReference type="PANTHER" id="PTHR34800:SF1">
    <property type="entry name" value="TETRAPYRROLE-BINDING PROTEIN, CHLOROPLASTIC"/>
    <property type="match status" value="1"/>
</dbReference>
<dbReference type="Pfam" id="PF05419">
    <property type="entry name" value="GUN4"/>
    <property type="match status" value="1"/>
</dbReference>
<feature type="domain" description="GUN4-like" evidence="1">
    <location>
        <begin position="7"/>
        <end position="128"/>
    </location>
</feature>
<name>A0A8S9T3T4_9CYAN</name>
<dbReference type="RefSeq" id="WP_050045831.1">
    <property type="nucleotide sequence ID" value="NZ_JHEG04000001.1"/>
</dbReference>
<gene>
    <name evidence="2" type="ORF">DA73_0400015765</name>
</gene>
<dbReference type="InterPro" id="IPR008629">
    <property type="entry name" value="GUN4-like"/>
</dbReference>
<sequence>MSEKFSSTYSIDYTQLRDLLETGQWKDADEETGKVMRTITNRVTAGWIREEDFAQFPCLELKTINDLWTKYSKGHFGFAVQSRIWESLEDDYLKFGDLVGWRVSYRWQLYSELQFSLDASVGHLPAAPFYKSDGAAIGWAATLTSKLEDCYADDF</sequence>
<accession>A0A8S9T3T4</accession>
<dbReference type="SUPFAM" id="SSF140869">
    <property type="entry name" value="GUN4-like"/>
    <property type="match status" value="1"/>
</dbReference>
<dbReference type="AlphaFoldDB" id="A0A8S9T3T4"/>
<proteinExistence type="predicted"/>
<reference evidence="2" key="2">
    <citation type="submission" date="2019-11" db="EMBL/GenBank/DDBJ databases">
        <title>Improved Assembly of Tolypothrix boutellei genome.</title>
        <authorList>
            <person name="Sarangi A.N."/>
            <person name="Mukherjee M."/>
            <person name="Ghosh S."/>
            <person name="Singh D."/>
            <person name="Das A."/>
            <person name="Kant S."/>
            <person name="Prusty A."/>
            <person name="Tripathy S."/>
        </authorList>
    </citation>
    <scope>NUCLEOTIDE SEQUENCE</scope>
    <source>
        <strain evidence="2">VB521301</strain>
    </source>
</reference>
<evidence type="ECO:0000259" key="1">
    <source>
        <dbReference type="Pfam" id="PF05419"/>
    </source>
</evidence>
<dbReference type="Proteomes" id="UP000029738">
    <property type="component" value="Unassembled WGS sequence"/>
</dbReference>
<keyword evidence="3" id="KW-1185">Reference proteome</keyword>
<dbReference type="GO" id="GO:0046906">
    <property type="term" value="F:tetrapyrrole binding"/>
    <property type="evidence" value="ECO:0007669"/>
    <property type="project" value="TreeGrafter"/>
</dbReference>
<evidence type="ECO:0000313" key="2">
    <source>
        <dbReference type="EMBL" id="KAF3886776.1"/>
    </source>
</evidence>
<dbReference type="OrthoDB" id="7915178at2"/>
<dbReference type="Gene3D" id="1.10.10.1770">
    <property type="entry name" value="Gun4-like"/>
    <property type="match status" value="1"/>
</dbReference>
<dbReference type="InterPro" id="IPR037215">
    <property type="entry name" value="GUN4-like_sf"/>
</dbReference>
<dbReference type="EMBL" id="JHEG04000001">
    <property type="protein sequence ID" value="KAF3886776.1"/>
    <property type="molecule type" value="Genomic_DNA"/>
</dbReference>
<comment type="caution">
    <text evidence="2">The sequence shown here is derived from an EMBL/GenBank/DDBJ whole genome shotgun (WGS) entry which is preliminary data.</text>
</comment>
<protein>
    <submittedName>
        <fullName evidence="2">GUN4 domain-containing protein</fullName>
    </submittedName>
</protein>
<reference evidence="2" key="1">
    <citation type="journal article" date="2015" name="Genome Announc.">
        <title>Draft Genome Sequence of Tolypothrix boutellei Strain VB521301.</title>
        <authorList>
            <person name="Chandrababunaidu M.M."/>
            <person name="Singh D."/>
            <person name="Sen D."/>
            <person name="Bhan S."/>
            <person name="Das S."/>
            <person name="Gupta A."/>
            <person name="Adhikary S.P."/>
            <person name="Tripathy S."/>
        </authorList>
    </citation>
    <scope>NUCLEOTIDE SEQUENCE</scope>
    <source>
        <strain evidence="2">VB521301</strain>
    </source>
</reference>
<dbReference type="PANTHER" id="PTHR34800">
    <property type="entry name" value="TETRAPYRROLE-BINDING PROTEIN, CHLOROPLASTIC"/>
    <property type="match status" value="1"/>
</dbReference>
<evidence type="ECO:0000313" key="3">
    <source>
        <dbReference type="Proteomes" id="UP000029738"/>
    </source>
</evidence>